<evidence type="ECO:0000313" key="4">
    <source>
        <dbReference type="Proteomes" id="UP001431775"/>
    </source>
</evidence>
<dbReference type="InterPro" id="IPR001482">
    <property type="entry name" value="T2SS/T4SS_dom"/>
</dbReference>
<dbReference type="PANTHER" id="PTHR30486">
    <property type="entry name" value="TWITCHING MOTILITY PROTEIN PILT"/>
    <property type="match status" value="1"/>
</dbReference>
<evidence type="ECO:0000259" key="2">
    <source>
        <dbReference type="Pfam" id="PF00437"/>
    </source>
</evidence>
<dbReference type="Gene3D" id="3.30.450.90">
    <property type="match status" value="1"/>
</dbReference>
<keyword evidence="4" id="KW-1185">Reference proteome</keyword>
<dbReference type="InterPro" id="IPR014149">
    <property type="entry name" value="Conjug-transfer_TrbB"/>
</dbReference>
<proteinExistence type="inferred from homology"/>
<gene>
    <name evidence="3" type="primary">trbB</name>
    <name evidence="3" type="ORF">QJV33_11495</name>
</gene>
<dbReference type="NCBIfam" id="TIGR02782">
    <property type="entry name" value="TrbB_P"/>
    <property type="match status" value="1"/>
</dbReference>
<feature type="domain" description="Bacterial type II secretion system protein E" evidence="2">
    <location>
        <begin position="106"/>
        <end position="289"/>
    </location>
</feature>
<evidence type="ECO:0000256" key="1">
    <source>
        <dbReference type="ARBA" id="ARBA00006611"/>
    </source>
</evidence>
<dbReference type="Pfam" id="PF00437">
    <property type="entry name" value="T2SSE"/>
    <property type="match status" value="1"/>
</dbReference>
<comment type="similarity">
    <text evidence="1">Belongs to the GSP E family.</text>
</comment>
<dbReference type="InterPro" id="IPR027417">
    <property type="entry name" value="P-loop_NTPase"/>
</dbReference>
<dbReference type="EMBL" id="JASBAN010000003">
    <property type="protein sequence ID" value="MDI2113893.1"/>
    <property type="molecule type" value="Genomic_DNA"/>
</dbReference>
<name>A0ABT6QAF7_9PROT</name>
<evidence type="ECO:0000313" key="3">
    <source>
        <dbReference type="EMBL" id="MDI2113893.1"/>
    </source>
</evidence>
<organism evidence="3 4">
    <name type="scientific">Commensalibacter nepenthis</name>
    <dbReference type="NCBI Taxonomy" id="3043872"/>
    <lineage>
        <taxon>Bacteria</taxon>
        <taxon>Pseudomonadati</taxon>
        <taxon>Pseudomonadota</taxon>
        <taxon>Alphaproteobacteria</taxon>
        <taxon>Acetobacterales</taxon>
        <taxon>Acetobacteraceae</taxon>
    </lineage>
</organism>
<dbReference type="InterPro" id="IPR050921">
    <property type="entry name" value="T4SS_GSP_E_ATPase"/>
</dbReference>
<sequence length="325" mass="36009">MQSQEPLALQHQRLIQKMRREFGQDVINLLFEDNVTEIILNDDGFLWVERLGFPMEKIGKLPESQAAAAIKSVAAFWKGFATEEQPIVEAVMPIDGVSRFAGVLPPVVKKPSFCIRRHTSKVVTFDDYIKSGIMSEEDRDIICSRIQQKDNILVAGGTGSGKTTLLNTCISHAVSIFPNNRRIIMEDTAELKRVADNCKMLQTSVHVSLLALLKLSLRLRPDSIDVGEVRDGSAHTLLKAWTTDHPGGFASIHANKGELGALLRLEQLCLEVVPNPMNALIAEAIGLVINITKTKQGRTISHIISVDGFKDGKYITRNLCKNKFV</sequence>
<reference evidence="3" key="1">
    <citation type="submission" date="2023-05" db="EMBL/GenBank/DDBJ databases">
        <title>Whole genome sequence of Commensalibacter sp.</title>
        <authorList>
            <person name="Charoenyingcharoen P."/>
            <person name="Yukphan P."/>
        </authorList>
    </citation>
    <scope>NUCLEOTIDE SEQUENCE</scope>
    <source>
        <strain evidence="3">TBRC 10068</strain>
    </source>
</reference>
<dbReference type="RefSeq" id="WP_281463544.1">
    <property type="nucleotide sequence ID" value="NZ_JASBAN010000003.1"/>
</dbReference>
<dbReference type="PANTHER" id="PTHR30486:SF6">
    <property type="entry name" value="TYPE IV PILUS RETRACTATION ATPASE PILT"/>
    <property type="match status" value="1"/>
</dbReference>
<comment type="caution">
    <text evidence="3">The sequence shown here is derived from an EMBL/GenBank/DDBJ whole genome shotgun (WGS) entry which is preliminary data.</text>
</comment>
<accession>A0ABT6QAF7</accession>
<dbReference type="Proteomes" id="UP001431775">
    <property type="component" value="Unassembled WGS sequence"/>
</dbReference>
<dbReference type="SUPFAM" id="SSF52540">
    <property type="entry name" value="P-loop containing nucleoside triphosphate hydrolases"/>
    <property type="match status" value="1"/>
</dbReference>
<dbReference type="Gene3D" id="3.40.50.300">
    <property type="entry name" value="P-loop containing nucleotide triphosphate hydrolases"/>
    <property type="match status" value="1"/>
</dbReference>
<protein>
    <submittedName>
        <fullName evidence="3">P-type conjugative transfer ATPase TrbB</fullName>
    </submittedName>
</protein>